<dbReference type="PROSITE" id="PS51683">
    <property type="entry name" value="SAM_OMT_II"/>
    <property type="match status" value="1"/>
</dbReference>
<organism evidence="6 7">
    <name type="scientific">Actinocorallia libanotica</name>
    <dbReference type="NCBI Taxonomy" id="46162"/>
    <lineage>
        <taxon>Bacteria</taxon>
        <taxon>Bacillati</taxon>
        <taxon>Actinomycetota</taxon>
        <taxon>Actinomycetes</taxon>
        <taxon>Streptosporangiales</taxon>
        <taxon>Thermomonosporaceae</taxon>
        <taxon>Actinocorallia</taxon>
    </lineage>
</organism>
<name>A0ABP4AXG9_9ACTN</name>
<evidence type="ECO:0000256" key="3">
    <source>
        <dbReference type="ARBA" id="ARBA00022691"/>
    </source>
</evidence>
<sequence length="322" mass="33700">MPVEPEAEAADPMTHLLGLLACHAAVAALRLGVFDALAEGPAAPEELAARTGAAREPLCALLDALVESGYLALEDGRYAERPAGAGLRGHWGEVLPLWTALAAGPWEGLAEAVGSGVPDGTFYSWLDDRPEVRRRFHRLQEGMAAGLAEAITLPGGTRSLLDVGGGSGTFSRVFCARSPELRATVVDLPSVVAEAGFDGPVTGRGADLGRPGAITERGQDVVLLCNVLHGFTSVRARALVAEAAAALRTGGTLLILESDPAPDAPAERAFQRFFDLNLWHTQGGRLHPSSELAGWAVEAGCTVRLTDLPDHPAHLLLTAVRL</sequence>
<dbReference type="PANTHER" id="PTHR43712">
    <property type="entry name" value="PUTATIVE (AFU_ORTHOLOGUE AFUA_4G14580)-RELATED"/>
    <property type="match status" value="1"/>
</dbReference>
<dbReference type="InterPro" id="IPR036390">
    <property type="entry name" value="WH_DNA-bd_sf"/>
</dbReference>
<dbReference type="InterPro" id="IPR001077">
    <property type="entry name" value="COMT_C"/>
</dbReference>
<dbReference type="Proteomes" id="UP001500665">
    <property type="component" value="Unassembled WGS sequence"/>
</dbReference>
<accession>A0ABP4AXG9</accession>
<dbReference type="Gene3D" id="3.40.50.150">
    <property type="entry name" value="Vaccinia Virus protein VP39"/>
    <property type="match status" value="1"/>
</dbReference>
<keyword evidence="3" id="KW-0949">S-adenosyl-L-methionine</keyword>
<dbReference type="SUPFAM" id="SSF46785">
    <property type="entry name" value="Winged helix' DNA-binding domain"/>
    <property type="match status" value="1"/>
</dbReference>
<dbReference type="EMBL" id="BAAAHH010000004">
    <property type="protein sequence ID" value="GAA0942770.1"/>
    <property type="molecule type" value="Genomic_DNA"/>
</dbReference>
<keyword evidence="1 6" id="KW-0489">Methyltransferase</keyword>
<dbReference type="InterPro" id="IPR029063">
    <property type="entry name" value="SAM-dependent_MTases_sf"/>
</dbReference>
<keyword evidence="7" id="KW-1185">Reference proteome</keyword>
<reference evidence="7" key="1">
    <citation type="journal article" date="2019" name="Int. J. Syst. Evol. Microbiol.">
        <title>The Global Catalogue of Microorganisms (GCM) 10K type strain sequencing project: providing services to taxonomists for standard genome sequencing and annotation.</title>
        <authorList>
            <consortium name="The Broad Institute Genomics Platform"/>
            <consortium name="The Broad Institute Genome Sequencing Center for Infectious Disease"/>
            <person name="Wu L."/>
            <person name="Ma J."/>
        </authorList>
    </citation>
    <scope>NUCLEOTIDE SEQUENCE [LARGE SCALE GENOMIC DNA]</scope>
    <source>
        <strain evidence="7">JCM 10696</strain>
    </source>
</reference>
<evidence type="ECO:0000259" key="5">
    <source>
        <dbReference type="Pfam" id="PF08100"/>
    </source>
</evidence>
<gene>
    <name evidence="6" type="ORF">GCM10009550_14190</name>
</gene>
<dbReference type="RefSeq" id="WP_344238013.1">
    <property type="nucleotide sequence ID" value="NZ_BAAAHH010000004.1"/>
</dbReference>
<evidence type="ECO:0000313" key="6">
    <source>
        <dbReference type="EMBL" id="GAA0942770.1"/>
    </source>
</evidence>
<keyword evidence="2" id="KW-0808">Transferase</keyword>
<protein>
    <submittedName>
        <fullName evidence="6">Methyltransferase</fullName>
    </submittedName>
</protein>
<dbReference type="Pfam" id="PF08100">
    <property type="entry name" value="Dimerisation"/>
    <property type="match status" value="1"/>
</dbReference>
<dbReference type="Gene3D" id="1.10.10.10">
    <property type="entry name" value="Winged helix-like DNA-binding domain superfamily/Winged helix DNA-binding domain"/>
    <property type="match status" value="1"/>
</dbReference>
<dbReference type="GO" id="GO:0032259">
    <property type="term" value="P:methylation"/>
    <property type="evidence" value="ECO:0007669"/>
    <property type="project" value="UniProtKB-KW"/>
</dbReference>
<comment type="caution">
    <text evidence="6">The sequence shown here is derived from an EMBL/GenBank/DDBJ whole genome shotgun (WGS) entry which is preliminary data.</text>
</comment>
<dbReference type="GO" id="GO:0008168">
    <property type="term" value="F:methyltransferase activity"/>
    <property type="evidence" value="ECO:0007669"/>
    <property type="project" value="UniProtKB-KW"/>
</dbReference>
<dbReference type="SUPFAM" id="SSF53335">
    <property type="entry name" value="S-adenosyl-L-methionine-dependent methyltransferases"/>
    <property type="match status" value="1"/>
</dbReference>
<dbReference type="PANTHER" id="PTHR43712:SF2">
    <property type="entry name" value="O-METHYLTRANSFERASE CICE"/>
    <property type="match status" value="1"/>
</dbReference>
<evidence type="ECO:0000313" key="7">
    <source>
        <dbReference type="Proteomes" id="UP001500665"/>
    </source>
</evidence>
<evidence type="ECO:0000256" key="1">
    <source>
        <dbReference type="ARBA" id="ARBA00022603"/>
    </source>
</evidence>
<dbReference type="PIRSF" id="PIRSF005739">
    <property type="entry name" value="O-mtase"/>
    <property type="match status" value="1"/>
</dbReference>
<evidence type="ECO:0000259" key="4">
    <source>
        <dbReference type="Pfam" id="PF00891"/>
    </source>
</evidence>
<evidence type="ECO:0000256" key="2">
    <source>
        <dbReference type="ARBA" id="ARBA00022679"/>
    </source>
</evidence>
<proteinExistence type="predicted"/>
<feature type="domain" description="O-methyltransferase C-terminal" evidence="4">
    <location>
        <begin position="126"/>
        <end position="300"/>
    </location>
</feature>
<dbReference type="InterPro" id="IPR036388">
    <property type="entry name" value="WH-like_DNA-bd_sf"/>
</dbReference>
<feature type="domain" description="O-methyltransferase dimerisation" evidence="5">
    <location>
        <begin position="13"/>
        <end position="82"/>
    </location>
</feature>
<dbReference type="InterPro" id="IPR016461">
    <property type="entry name" value="COMT-like"/>
</dbReference>
<dbReference type="InterPro" id="IPR012967">
    <property type="entry name" value="COMT_dimerisation"/>
</dbReference>
<dbReference type="Pfam" id="PF00891">
    <property type="entry name" value="Methyltransf_2"/>
    <property type="match status" value="1"/>
</dbReference>